<dbReference type="PRINTS" id="PR00047">
    <property type="entry name" value="STROIDFINGER"/>
</dbReference>
<reference evidence="11 12" key="1">
    <citation type="submission" date="2021-04" db="EMBL/GenBank/DDBJ databases">
        <authorList>
            <person name="Bliznina A."/>
        </authorList>
    </citation>
    <scope>NUCLEOTIDE SEQUENCE [LARGE SCALE GENOMIC DNA]</scope>
</reference>
<keyword evidence="1" id="KW-0479">Metal-binding</keyword>
<evidence type="ECO:0000256" key="5">
    <source>
        <dbReference type="ARBA" id="ARBA00023125"/>
    </source>
</evidence>
<keyword evidence="12" id="KW-1185">Reference proteome</keyword>
<evidence type="ECO:0000259" key="10">
    <source>
        <dbReference type="PROSITE" id="PS51030"/>
    </source>
</evidence>
<keyword evidence="4" id="KW-0805">Transcription regulation</keyword>
<keyword evidence="3" id="KW-0862">Zinc</keyword>
<dbReference type="InterPro" id="IPR001628">
    <property type="entry name" value="Znf_hrmn_rcpt"/>
</dbReference>
<dbReference type="PANTHER" id="PTHR24085:SF4">
    <property type="entry name" value="NUCLEAR HORMONE RECEPTOR HR38-RELATED"/>
    <property type="match status" value="1"/>
</dbReference>
<evidence type="ECO:0000313" key="11">
    <source>
        <dbReference type="EMBL" id="CAG5112828.1"/>
    </source>
</evidence>
<feature type="region of interest" description="Disordered" evidence="9">
    <location>
        <begin position="410"/>
        <end position="437"/>
    </location>
</feature>
<feature type="domain" description="Nuclear receptor" evidence="10">
    <location>
        <begin position="335"/>
        <end position="410"/>
    </location>
</feature>
<keyword evidence="8" id="KW-0539">Nucleus</keyword>
<feature type="compositionally biased region" description="Polar residues" evidence="9">
    <location>
        <begin position="153"/>
        <end position="171"/>
    </location>
</feature>
<dbReference type="PROSITE" id="PS00031">
    <property type="entry name" value="NUCLEAR_REC_DBD_1"/>
    <property type="match status" value="1"/>
</dbReference>
<organism evidence="11 12">
    <name type="scientific">Oikopleura dioica</name>
    <name type="common">Tunicate</name>
    <dbReference type="NCBI Taxonomy" id="34765"/>
    <lineage>
        <taxon>Eukaryota</taxon>
        <taxon>Metazoa</taxon>
        <taxon>Chordata</taxon>
        <taxon>Tunicata</taxon>
        <taxon>Appendicularia</taxon>
        <taxon>Copelata</taxon>
        <taxon>Oikopleuridae</taxon>
        <taxon>Oikopleura</taxon>
    </lineage>
</organism>
<name>A0ABN7TBC9_OIKDI</name>
<dbReference type="CDD" id="cd06969">
    <property type="entry name" value="NR_DBD_NGFI-B"/>
    <property type="match status" value="1"/>
</dbReference>
<feature type="compositionally biased region" description="Polar residues" evidence="9">
    <location>
        <begin position="1"/>
        <end position="21"/>
    </location>
</feature>
<dbReference type="SMART" id="SM00399">
    <property type="entry name" value="ZnF_C4"/>
    <property type="match status" value="1"/>
</dbReference>
<proteinExistence type="predicted"/>
<evidence type="ECO:0000256" key="6">
    <source>
        <dbReference type="ARBA" id="ARBA00023163"/>
    </source>
</evidence>
<dbReference type="SUPFAM" id="SSF57716">
    <property type="entry name" value="Glucocorticoid receptor-like (DNA-binding domain)"/>
    <property type="match status" value="1"/>
</dbReference>
<dbReference type="EMBL" id="OU015567">
    <property type="protein sequence ID" value="CAG5112828.1"/>
    <property type="molecule type" value="Genomic_DNA"/>
</dbReference>
<dbReference type="Proteomes" id="UP001158576">
    <property type="component" value="Chromosome 2"/>
</dbReference>
<dbReference type="Pfam" id="PF00105">
    <property type="entry name" value="zf-C4"/>
    <property type="match status" value="1"/>
</dbReference>
<evidence type="ECO:0000256" key="8">
    <source>
        <dbReference type="ARBA" id="ARBA00023242"/>
    </source>
</evidence>
<protein>
    <submittedName>
        <fullName evidence="11">Oidioi.mRNA.OKI2018_I69.chr2.g6999.t3.cds</fullName>
    </submittedName>
</protein>
<evidence type="ECO:0000256" key="1">
    <source>
        <dbReference type="ARBA" id="ARBA00022723"/>
    </source>
</evidence>
<evidence type="ECO:0000256" key="2">
    <source>
        <dbReference type="ARBA" id="ARBA00022771"/>
    </source>
</evidence>
<evidence type="ECO:0000256" key="4">
    <source>
        <dbReference type="ARBA" id="ARBA00023015"/>
    </source>
</evidence>
<gene>
    <name evidence="11" type="ORF">OKIOD_LOCUS15764</name>
</gene>
<accession>A0ABN7TBC9</accession>
<evidence type="ECO:0000256" key="9">
    <source>
        <dbReference type="SAM" id="MobiDB-lite"/>
    </source>
</evidence>
<dbReference type="InterPro" id="IPR013088">
    <property type="entry name" value="Znf_NHR/GATA"/>
</dbReference>
<feature type="region of interest" description="Disordered" evidence="9">
    <location>
        <begin position="153"/>
        <end position="174"/>
    </location>
</feature>
<evidence type="ECO:0000256" key="3">
    <source>
        <dbReference type="ARBA" id="ARBA00022833"/>
    </source>
</evidence>
<evidence type="ECO:0000313" key="12">
    <source>
        <dbReference type="Proteomes" id="UP001158576"/>
    </source>
</evidence>
<keyword evidence="6" id="KW-0804">Transcription</keyword>
<evidence type="ECO:0000256" key="7">
    <source>
        <dbReference type="ARBA" id="ARBA00023170"/>
    </source>
</evidence>
<keyword evidence="2" id="KW-0863">Zinc-finger</keyword>
<sequence>MTTSASFGESINQKSSQSTITPKKEEKMETQMQTQHIDFGNQQIQQIPLQIVDSNGNQFMVAAGEMIQGQPIQAIDGNGQQIIMNQQGHQMIPVQINPQQIQPSSYQYSEENGNQVLVTSSDNQMYIERPNESQKHNDEKQFVSLSTVMSEPSKVSNTTVSMKTEPGSASSTRQLQQIQPQTAAQIITVQDEKGNQQQVLYQVPQQQIQPSQQILVQNQYGYQLQAVPIQLVNQQQHQQQQIVIVEQGGTRQQLIQVQPDQRDQPPAKKLRQERTIDRDIPAKSSAVFLEMAKYSADDFKMCTTQFSNKKNDSFGTTQPASSHPAQETNYGGFGEGVCAVCGDRARWQHYGVLACEGCKGFFKRSVQKNAQYVCLGNKQCNVDKKTRTHCPYCRYQKCIRVGMIKNVVRSDKSKGQGKGTVTLTKTSPPRVAEINDK</sequence>
<keyword evidence="7" id="KW-0675">Receptor</keyword>
<keyword evidence="5" id="KW-0238">DNA-binding</keyword>
<dbReference type="Gene3D" id="3.30.50.10">
    <property type="entry name" value="Erythroid Transcription Factor GATA-1, subunit A"/>
    <property type="match status" value="1"/>
</dbReference>
<dbReference type="PANTHER" id="PTHR24085">
    <property type="entry name" value="NUCLEAR HORMONE RECEPTOR"/>
    <property type="match status" value="1"/>
</dbReference>
<feature type="region of interest" description="Disordered" evidence="9">
    <location>
        <begin position="1"/>
        <end position="24"/>
    </location>
</feature>
<dbReference type="PROSITE" id="PS51030">
    <property type="entry name" value="NUCLEAR_REC_DBD_2"/>
    <property type="match status" value="1"/>
</dbReference>